<dbReference type="GO" id="GO:0003964">
    <property type="term" value="F:RNA-directed DNA polymerase activity"/>
    <property type="evidence" value="ECO:0007669"/>
    <property type="project" value="UniProtKB-KW"/>
</dbReference>
<proteinExistence type="predicted"/>
<protein>
    <submittedName>
        <fullName evidence="1">Reverse transcriptase</fullName>
    </submittedName>
</protein>
<comment type="caution">
    <text evidence="1">The sequence shown here is derived from an EMBL/GenBank/DDBJ whole genome shotgun (WGS) entry which is preliminary data.</text>
</comment>
<keyword evidence="1" id="KW-0808">Transferase</keyword>
<reference evidence="1 2" key="1">
    <citation type="journal article" date="2021" name="Elife">
        <title>Chloroplast acquisition without the gene transfer in kleptoplastic sea slugs, Plakobranchus ocellatus.</title>
        <authorList>
            <person name="Maeda T."/>
            <person name="Takahashi S."/>
            <person name="Yoshida T."/>
            <person name="Shimamura S."/>
            <person name="Takaki Y."/>
            <person name="Nagai Y."/>
            <person name="Toyoda A."/>
            <person name="Suzuki Y."/>
            <person name="Arimoto A."/>
            <person name="Ishii H."/>
            <person name="Satoh N."/>
            <person name="Nishiyama T."/>
            <person name="Hasebe M."/>
            <person name="Maruyama T."/>
            <person name="Minagawa J."/>
            <person name="Obokata J."/>
            <person name="Shigenobu S."/>
        </authorList>
    </citation>
    <scope>NUCLEOTIDE SEQUENCE [LARGE SCALE GENOMIC DNA]</scope>
</reference>
<evidence type="ECO:0000313" key="2">
    <source>
        <dbReference type="Proteomes" id="UP000735302"/>
    </source>
</evidence>
<accession>A0AAV3ZPE9</accession>
<sequence>MNYVKNKWTNKTRLYQTIKCLDSSKDQQQRSAQAALSTAESARKRLSQKKKTLEDIFKDAFQFARQLFQQSSSGTLPAQEEELEAHICKIYSDPEQEEPLEDLGLVLVICISSQIKEQNNKLSSIKGKRQVLTWTKQNGLISVQNIRMFSDGFTRYSETLRII</sequence>
<dbReference type="Proteomes" id="UP000735302">
    <property type="component" value="Unassembled WGS sequence"/>
</dbReference>
<keyword evidence="1" id="KW-0695">RNA-directed DNA polymerase</keyword>
<keyword evidence="2" id="KW-1185">Reference proteome</keyword>
<organism evidence="1 2">
    <name type="scientific">Plakobranchus ocellatus</name>
    <dbReference type="NCBI Taxonomy" id="259542"/>
    <lineage>
        <taxon>Eukaryota</taxon>
        <taxon>Metazoa</taxon>
        <taxon>Spiralia</taxon>
        <taxon>Lophotrochozoa</taxon>
        <taxon>Mollusca</taxon>
        <taxon>Gastropoda</taxon>
        <taxon>Heterobranchia</taxon>
        <taxon>Euthyneura</taxon>
        <taxon>Panpulmonata</taxon>
        <taxon>Sacoglossa</taxon>
        <taxon>Placobranchoidea</taxon>
        <taxon>Plakobranchidae</taxon>
        <taxon>Plakobranchus</taxon>
    </lineage>
</organism>
<gene>
    <name evidence="1" type="ORF">PoB_002354000</name>
</gene>
<evidence type="ECO:0000313" key="1">
    <source>
        <dbReference type="EMBL" id="GFN97034.1"/>
    </source>
</evidence>
<dbReference type="AlphaFoldDB" id="A0AAV3ZPE9"/>
<dbReference type="EMBL" id="BLXT01002730">
    <property type="protein sequence ID" value="GFN97034.1"/>
    <property type="molecule type" value="Genomic_DNA"/>
</dbReference>
<keyword evidence="1" id="KW-0548">Nucleotidyltransferase</keyword>
<name>A0AAV3ZPE9_9GAST</name>